<dbReference type="Proteomes" id="UP001153636">
    <property type="component" value="Chromosome 15"/>
</dbReference>
<keyword evidence="2" id="KW-0812">Transmembrane</keyword>
<organism evidence="3 4">
    <name type="scientific">Psylliodes chrysocephalus</name>
    <dbReference type="NCBI Taxonomy" id="3402493"/>
    <lineage>
        <taxon>Eukaryota</taxon>
        <taxon>Metazoa</taxon>
        <taxon>Ecdysozoa</taxon>
        <taxon>Arthropoda</taxon>
        <taxon>Hexapoda</taxon>
        <taxon>Insecta</taxon>
        <taxon>Pterygota</taxon>
        <taxon>Neoptera</taxon>
        <taxon>Endopterygota</taxon>
        <taxon>Coleoptera</taxon>
        <taxon>Polyphaga</taxon>
        <taxon>Cucujiformia</taxon>
        <taxon>Chrysomeloidea</taxon>
        <taxon>Chrysomelidae</taxon>
        <taxon>Galerucinae</taxon>
        <taxon>Alticini</taxon>
        <taxon>Psylliodes</taxon>
    </lineage>
</organism>
<feature type="compositionally biased region" description="Polar residues" evidence="1">
    <location>
        <begin position="81"/>
        <end position="108"/>
    </location>
</feature>
<evidence type="ECO:0000256" key="1">
    <source>
        <dbReference type="SAM" id="MobiDB-lite"/>
    </source>
</evidence>
<evidence type="ECO:0000256" key="2">
    <source>
        <dbReference type="SAM" id="Phobius"/>
    </source>
</evidence>
<gene>
    <name evidence="3" type="ORF">PSYICH_LOCUS4861</name>
</gene>
<dbReference type="AlphaFoldDB" id="A0A9P0G8I8"/>
<evidence type="ECO:0000313" key="3">
    <source>
        <dbReference type="EMBL" id="CAH1103863.1"/>
    </source>
</evidence>
<keyword evidence="2" id="KW-0472">Membrane</keyword>
<feature type="transmembrane region" description="Helical" evidence="2">
    <location>
        <begin position="20"/>
        <end position="40"/>
    </location>
</feature>
<keyword evidence="2" id="KW-1133">Transmembrane helix</keyword>
<dbReference type="EMBL" id="OV651827">
    <property type="protein sequence ID" value="CAH1103863.1"/>
    <property type="molecule type" value="Genomic_DNA"/>
</dbReference>
<name>A0A9P0G8I8_9CUCU</name>
<feature type="region of interest" description="Disordered" evidence="1">
    <location>
        <begin position="61"/>
        <end position="110"/>
    </location>
</feature>
<accession>A0A9P0G8I8</accession>
<reference evidence="3" key="1">
    <citation type="submission" date="2022-01" db="EMBL/GenBank/DDBJ databases">
        <authorList>
            <person name="King R."/>
        </authorList>
    </citation>
    <scope>NUCLEOTIDE SEQUENCE</scope>
</reference>
<sequence>MKKSCVNSTDDGSKFFETSVMTPIAIALLFVISSTVALPASNEQLDKATINDVLVNAVSEEKKHDQTPLQVQSVGVGAQPPASTIQITGLSTGASSPQPSAPEENSSIKPPRVGTMFARFIDDIFQIPITVLQSVARLITNPFQRKSPEIVATVS</sequence>
<protein>
    <submittedName>
        <fullName evidence="3">Uncharacterized protein</fullName>
    </submittedName>
</protein>
<keyword evidence="4" id="KW-1185">Reference proteome</keyword>
<evidence type="ECO:0000313" key="4">
    <source>
        <dbReference type="Proteomes" id="UP001153636"/>
    </source>
</evidence>
<proteinExistence type="predicted"/>